<reference evidence="2 3" key="1">
    <citation type="submission" date="2020-04" db="EMBL/GenBank/DDBJ databases">
        <authorList>
            <consortium name="Desulfovibrio sp. FSS-1 genome sequencing consortium"/>
            <person name="Shimoshige H."/>
            <person name="Kobayashi H."/>
            <person name="Maekawa T."/>
        </authorList>
    </citation>
    <scope>NUCLEOTIDE SEQUENCE [LARGE SCALE GENOMIC DNA]</scope>
    <source>
        <strain evidence="2 3">SIID29052-01</strain>
    </source>
</reference>
<evidence type="ECO:0000259" key="1">
    <source>
        <dbReference type="SMART" id="SM00481"/>
    </source>
</evidence>
<dbReference type="CDD" id="cd07438">
    <property type="entry name" value="PHP_HisPPase_AMP"/>
    <property type="match status" value="1"/>
</dbReference>
<dbReference type="Proteomes" id="UP000494245">
    <property type="component" value="Unassembled WGS sequence"/>
</dbReference>
<dbReference type="PANTHER" id="PTHR42924:SF3">
    <property type="entry name" value="POLYMERASE_HISTIDINOL PHOSPHATASE N-TERMINAL DOMAIN-CONTAINING PROTEIN"/>
    <property type="match status" value="1"/>
</dbReference>
<dbReference type="Pfam" id="PF02811">
    <property type="entry name" value="PHP"/>
    <property type="match status" value="1"/>
</dbReference>
<evidence type="ECO:0000313" key="3">
    <source>
        <dbReference type="Proteomes" id="UP000494245"/>
    </source>
</evidence>
<keyword evidence="3" id="KW-1185">Reference proteome</keyword>
<gene>
    <name evidence="2" type="primary">yciV</name>
    <name evidence="2" type="ORF">NNJEOMEG_00941</name>
</gene>
<dbReference type="Gene3D" id="1.10.150.650">
    <property type="match status" value="1"/>
</dbReference>
<sequence>MRLVDLHTHSNASDGELSPAQVVRLASQAGLAAVALTDHDTLQGLPEARAAGMEAGIEVIPGCELSVVHQGRELHLLGLWVRPDGELSTVLESLRAGREDRNRRIVEKLAGMGVAIDYDEVVELAQGTVGRPHIARILLERGLVRDYDAAFRQYLGRHGRAFVAKEELPAYLAARVLADGGATVALAHPYLLGASGRDMEELARRFQLLGVDAIEAYYTEHSDQKTREYLELARRLDLGVCGGSDFHGAVKPGIRLGVGKGRLKVPESVLDALKERRAARGLWV</sequence>
<dbReference type="GO" id="GO:0035312">
    <property type="term" value="F:5'-3' DNA exonuclease activity"/>
    <property type="evidence" value="ECO:0007669"/>
    <property type="project" value="TreeGrafter"/>
</dbReference>
<proteinExistence type="predicted"/>
<dbReference type="InterPro" id="IPR004013">
    <property type="entry name" value="PHP_dom"/>
</dbReference>
<dbReference type="AlphaFoldDB" id="A0A6V8LK66"/>
<protein>
    <submittedName>
        <fullName evidence="2">5'-3' exoribonuclease</fullName>
        <ecNumber evidence="2">3.1.13.-</ecNumber>
    </submittedName>
</protein>
<dbReference type="RefSeq" id="WP_173081827.1">
    <property type="nucleotide sequence ID" value="NZ_BLTE01000003.1"/>
</dbReference>
<dbReference type="Gene3D" id="3.20.20.140">
    <property type="entry name" value="Metal-dependent hydrolases"/>
    <property type="match status" value="1"/>
</dbReference>
<dbReference type="GO" id="GO:0004534">
    <property type="term" value="F:5'-3' RNA exonuclease activity"/>
    <property type="evidence" value="ECO:0007669"/>
    <property type="project" value="TreeGrafter"/>
</dbReference>
<dbReference type="EMBL" id="BLTE01000003">
    <property type="protein sequence ID" value="GFK93112.1"/>
    <property type="molecule type" value="Genomic_DNA"/>
</dbReference>
<comment type="caution">
    <text evidence="2">The sequence shown here is derived from an EMBL/GenBank/DDBJ whole genome shotgun (WGS) entry which is preliminary data.</text>
</comment>
<evidence type="ECO:0000313" key="2">
    <source>
        <dbReference type="EMBL" id="GFK93112.1"/>
    </source>
</evidence>
<keyword evidence="2" id="KW-0378">Hydrolase</keyword>
<dbReference type="InterPro" id="IPR003141">
    <property type="entry name" value="Pol/His_phosphatase_N"/>
</dbReference>
<dbReference type="PANTHER" id="PTHR42924">
    <property type="entry name" value="EXONUCLEASE"/>
    <property type="match status" value="1"/>
</dbReference>
<dbReference type="SUPFAM" id="SSF89550">
    <property type="entry name" value="PHP domain-like"/>
    <property type="match status" value="1"/>
</dbReference>
<name>A0A6V8LK66_9BACT</name>
<organism evidence="2 3">
    <name type="scientific">Fundidesulfovibrio magnetotacticus</name>
    <dbReference type="NCBI Taxonomy" id="2730080"/>
    <lineage>
        <taxon>Bacteria</taxon>
        <taxon>Pseudomonadati</taxon>
        <taxon>Thermodesulfobacteriota</taxon>
        <taxon>Desulfovibrionia</taxon>
        <taxon>Desulfovibrionales</taxon>
        <taxon>Desulfovibrionaceae</taxon>
        <taxon>Fundidesulfovibrio</taxon>
    </lineage>
</organism>
<reference evidence="2 3" key="2">
    <citation type="submission" date="2020-05" db="EMBL/GenBank/DDBJ databases">
        <title>Draft genome sequence of Desulfovibrio sp. strainFSS-1.</title>
        <authorList>
            <person name="Shimoshige H."/>
            <person name="Kobayashi H."/>
            <person name="Maekawa T."/>
        </authorList>
    </citation>
    <scope>NUCLEOTIDE SEQUENCE [LARGE SCALE GENOMIC DNA]</scope>
    <source>
        <strain evidence="2 3">SIID29052-01</strain>
    </source>
</reference>
<feature type="domain" description="Polymerase/histidinol phosphatase N-terminal" evidence="1">
    <location>
        <begin position="4"/>
        <end position="69"/>
    </location>
</feature>
<dbReference type="InterPro" id="IPR016195">
    <property type="entry name" value="Pol/histidinol_Pase-like"/>
</dbReference>
<dbReference type="SMART" id="SM00481">
    <property type="entry name" value="POLIIIAc"/>
    <property type="match status" value="1"/>
</dbReference>
<dbReference type="InterPro" id="IPR052018">
    <property type="entry name" value="PHP_domain"/>
</dbReference>
<accession>A0A6V8LK66</accession>
<dbReference type="EC" id="3.1.13.-" evidence="2"/>